<organism evidence="1 2">
    <name type="scientific">Amphiprion percula</name>
    <name type="common">Orange clownfish</name>
    <name type="synonym">Lutjanus percula</name>
    <dbReference type="NCBI Taxonomy" id="161767"/>
    <lineage>
        <taxon>Eukaryota</taxon>
        <taxon>Metazoa</taxon>
        <taxon>Chordata</taxon>
        <taxon>Craniata</taxon>
        <taxon>Vertebrata</taxon>
        <taxon>Euteleostomi</taxon>
        <taxon>Actinopterygii</taxon>
        <taxon>Neopterygii</taxon>
        <taxon>Teleostei</taxon>
        <taxon>Neoteleostei</taxon>
        <taxon>Acanthomorphata</taxon>
        <taxon>Ovalentaria</taxon>
        <taxon>Pomacentridae</taxon>
        <taxon>Amphiprion</taxon>
    </lineage>
</organism>
<protein>
    <submittedName>
        <fullName evidence="1">Uncharacterized protein</fullName>
    </submittedName>
</protein>
<proteinExistence type="predicted"/>
<dbReference type="OMA" id="MVRFSNF"/>
<keyword evidence="2" id="KW-1185">Reference proteome</keyword>
<accession>A0A3P8SDS0</accession>
<evidence type="ECO:0000313" key="2">
    <source>
        <dbReference type="Proteomes" id="UP000265080"/>
    </source>
</evidence>
<evidence type="ECO:0000313" key="1">
    <source>
        <dbReference type="Ensembl" id="ENSAPEP00000010235.1"/>
    </source>
</evidence>
<name>A0A3P8SDS0_AMPPE</name>
<sequence length="81" mass="9067">MVRFSNFSSPEYIIELRKTQTLLLTGGQRDSSPQCLGSHVGYLLSGTRPGSPYHDTFSAARRLRRSTLQEPQWLLLATSPS</sequence>
<dbReference type="AlphaFoldDB" id="A0A3P8SDS0"/>
<dbReference type="Proteomes" id="UP000265080">
    <property type="component" value="Chromosome 21"/>
</dbReference>
<reference evidence="1" key="2">
    <citation type="submission" date="2025-08" db="UniProtKB">
        <authorList>
            <consortium name="Ensembl"/>
        </authorList>
    </citation>
    <scope>IDENTIFICATION</scope>
</reference>
<dbReference type="GeneTree" id="ENSGT00990000205707"/>
<dbReference type="Ensembl" id="ENSAPET00000010513.1">
    <property type="protein sequence ID" value="ENSAPEP00000010235.1"/>
    <property type="gene ID" value="ENSAPEG00000007354.1"/>
</dbReference>
<reference evidence="1 2" key="1">
    <citation type="submission" date="2018-03" db="EMBL/GenBank/DDBJ databases">
        <title>Finding Nemo's genes: A chromosome-scale reference assembly of the genome of the orange clownfish Amphiprion percula.</title>
        <authorList>
            <person name="Lehmann R."/>
        </authorList>
    </citation>
    <scope>NUCLEOTIDE SEQUENCE</scope>
</reference>
<reference evidence="1" key="3">
    <citation type="submission" date="2025-09" db="UniProtKB">
        <authorList>
            <consortium name="Ensembl"/>
        </authorList>
    </citation>
    <scope>IDENTIFICATION</scope>
</reference>